<evidence type="ECO:0000313" key="3">
    <source>
        <dbReference type="Proteomes" id="UP000326557"/>
    </source>
</evidence>
<keyword evidence="1" id="KW-0812">Transmembrane</keyword>
<keyword evidence="1" id="KW-1133">Transmembrane helix</keyword>
<dbReference type="Pfam" id="PF09489">
    <property type="entry name" value="CbtB"/>
    <property type="match status" value="1"/>
</dbReference>
<dbReference type="RefSeq" id="WP_150640063.1">
    <property type="nucleotide sequence ID" value="NZ_CABVHP010000036.1"/>
</dbReference>
<reference evidence="2 3" key="1">
    <citation type="submission" date="2019-09" db="EMBL/GenBank/DDBJ databases">
        <authorList>
            <person name="Chandra G."/>
            <person name="Truman W A."/>
        </authorList>
    </citation>
    <scope>NUCLEOTIDE SEQUENCE [LARGE SCALE GENOMIC DNA]</scope>
    <source>
        <strain evidence="2">PS704</strain>
    </source>
</reference>
<keyword evidence="1" id="KW-0472">Membrane</keyword>
<evidence type="ECO:0008006" key="4">
    <source>
        <dbReference type="Google" id="ProtNLM"/>
    </source>
</evidence>
<evidence type="ECO:0000256" key="1">
    <source>
        <dbReference type="SAM" id="Phobius"/>
    </source>
</evidence>
<dbReference type="Proteomes" id="UP000326557">
    <property type="component" value="Unassembled WGS sequence"/>
</dbReference>
<protein>
    <recommendedName>
        <fullName evidence="4">Cobalt transporter</fullName>
    </recommendedName>
</protein>
<accession>A0A5E7FMV8</accession>
<feature type="transmembrane region" description="Helical" evidence="1">
    <location>
        <begin position="24"/>
        <end position="45"/>
    </location>
</feature>
<dbReference type="InterPro" id="IPR012667">
    <property type="entry name" value="CbtB_put"/>
</dbReference>
<gene>
    <name evidence="2" type="ORF">PS704_05808</name>
</gene>
<name>A0A5E7FMV8_PSEFL</name>
<proteinExistence type="predicted"/>
<sequence>MSIISSTGPSSTDKSSASTTPATLAQRLTVAVCASILGACLVYFAGFSHIEAVHNAAHDTRHSSAFPCH</sequence>
<dbReference type="AlphaFoldDB" id="A0A5E7FMV8"/>
<dbReference type="EMBL" id="CABVHP010000036">
    <property type="protein sequence ID" value="VVO40560.1"/>
    <property type="molecule type" value="Genomic_DNA"/>
</dbReference>
<evidence type="ECO:0000313" key="2">
    <source>
        <dbReference type="EMBL" id="VVO40560.1"/>
    </source>
</evidence>
<dbReference type="NCBIfam" id="TIGR02459">
    <property type="entry name" value="CbtB"/>
    <property type="match status" value="1"/>
</dbReference>
<dbReference type="OrthoDB" id="9813304at2"/>
<organism evidence="2 3">
    <name type="scientific">Pseudomonas fluorescens</name>
    <dbReference type="NCBI Taxonomy" id="294"/>
    <lineage>
        <taxon>Bacteria</taxon>
        <taxon>Pseudomonadati</taxon>
        <taxon>Pseudomonadota</taxon>
        <taxon>Gammaproteobacteria</taxon>
        <taxon>Pseudomonadales</taxon>
        <taxon>Pseudomonadaceae</taxon>
        <taxon>Pseudomonas</taxon>
    </lineage>
</organism>